<dbReference type="AlphaFoldDB" id="A0A1Y1YD14"/>
<name>A0A1Y1YD14_9PLEO</name>
<gene>
    <name evidence="5" type="ORF">BCR34DRAFT_628933</name>
</gene>
<dbReference type="GO" id="GO:0005829">
    <property type="term" value="C:cytosol"/>
    <property type="evidence" value="ECO:0007669"/>
    <property type="project" value="TreeGrafter"/>
</dbReference>
<dbReference type="Proteomes" id="UP000193144">
    <property type="component" value="Unassembled WGS sequence"/>
</dbReference>
<dbReference type="Gene3D" id="3.20.20.140">
    <property type="entry name" value="Metal-dependent hydrolases"/>
    <property type="match status" value="1"/>
</dbReference>
<comment type="similarity">
    <text evidence="3">Belongs to the metallo-dependent hydrolases superfamily.</text>
</comment>
<sequence>MRAPTTPDPIHCKRSSSDSSHIINRADVSGKPLLSNLYDVSTKISFMDEHNIDISVLSLGNPWLDFLPAEGAAEIASMNEEMQDLCSCHPGRLFFFATLPITSSISSILSEIQQLKQYPLCRGIVLGYNDFGSGLDAPEVLPMLRGIADAGFPIFFHPNNGLPGEVFGPCCADYGQVLPVSLGFTTETMIAITRIFLAGIFDSIPELRVILSHAGGTLPFIAGRIEACIENFPTSSAGGSSDPRKTIWQVLKSNIYLDGVVFDGIPLRAAADAVDIDRLMFGTDHPLFPRTRKDGMYATIGTNRDATEACFGKGVDCDKVMSGNAARILNLK</sequence>
<accession>A0A1Y1YD14</accession>
<keyword evidence="6" id="KW-1185">Reference proteome</keyword>
<dbReference type="InterPro" id="IPR032466">
    <property type="entry name" value="Metal_Hydrolase"/>
</dbReference>
<evidence type="ECO:0000256" key="2">
    <source>
        <dbReference type="ARBA" id="ARBA00023239"/>
    </source>
</evidence>
<evidence type="ECO:0000313" key="5">
    <source>
        <dbReference type="EMBL" id="ORX95921.1"/>
    </source>
</evidence>
<comment type="caution">
    <text evidence="5">The sequence shown here is derived from an EMBL/GenBank/DDBJ whole genome shotgun (WGS) entry which is preliminary data.</text>
</comment>
<keyword evidence="1 3" id="KW-0210">Decarboxylase</keyword>
<dbReference type="InterPro" id="IPR032465">
    <property type="entry name" value="ACMSD"/>
</dbReference>
<protein>
    <recommendedName>
        <fullName evidence="4">Amidohydrolase-related domain-containing protein</fullName>
    </recommendedName>
</protein>
<dbReference type="EMBL" id="MCFA01000267">
    <property type="protein sequence ID" value="ORX95921.1"/>
    <property type="molecule type" value="Genomic_DNA"/>
</dbReference>
<feature type="domain" description="Amidohydrolase-related" evidence="4">
    <location>
        <begin position="73"/>
        <end position="331"/>
    </location>
</feature>
<dbReference type="STRING" id="1231657.A0A1Y1YD14"/>
<reference evidence="5 6" key="1">
    <citation type="submission" date="2016-07" db="EMBL/GenBank/DDBJ databases">
        <title>Pervasive Adenine N6-methylation of Active Genes in Fungi.</title>
        <authorList>
            <consortium name="DOE Joint Genome Institute"/>
            <person name="Mondo S.J."/>
            <person name="Dannebaum R.O."/>
            <person name="Kuo R.C."/>
            <person name="Labutti K."/>
            <person name="Haridas S."/>
            <person name="Kuo A."/>
            <person name="Salamov A."/>
            <person name="Ahrendt S.R."/>
            <person name="Lipzen A."/>
            <person name="Sullivan W."/>
            <person name="Andreopoulos W.B."/>
            <person name="Clum A."/>
            <person name="Lindquist E."/>
            <person name="Daum C."/>
            <person name="Ramamoorthy G.K."/>
            <person name="Gryganskyi A."/>
            <person name="Culley D."/>
            <person name="Magnuson J.K."/>
            <person name="James T.Y."/>
            <person name="O'Malley M.A."/>
            <person name="Stajich J.E."/>
            <person name="Spatafora J.W."/>
            <person name="Visel A."/>
            <person name="Grigoriev I.V."/>
        </authorList>
    </citation>
    <scope>NUCLEOTIDE SEQUENCE [LARGE SCALE GENOMIC DNA]</scope>
    <source>
        <strain evidence="5 6">CBS 115471</strain>
    </source>
</reference>
<dbReference type="PANTHER" id="PTHR21240">
    <property type="entry name" value="2-AMINO-3-CARBOXYLMUCONATE-6-SEMIALDEHYDE DECARBOXYLASE"/>
    <property type="match status" value="1"/>
</dbReference>
<proteinExistence type="inferred from homology"/>
<evidence type="ECO:0000259" key="4">
    <source>
        <dbReference type="Pfam" id="PF04909"/>
    </source>
</evidence>
<keyword evidence="2 3" id="KW-0456">Lyase</keyword>
<dbReference type="GO" id="GO:0019748">
    <property type="term" value="P:secondary metabolic process"/>
    <property type="evidence" value="ECO:0007669"/>
    <property type="project" value="TreeGrafter"/>
</dbReference>
<dbReference type="PANTHER" id="PTHR21240:SF28">
    <property type="entry name" value="ISO-OROTATE DECARBOXYLASE (EUROFUNG)"/>
    <property type="match status" value="1"/>
</dbReference>
<dbReference type="SUPFAM" id="SSF51556">
    <property type="entry name" value="Metallo-dependent hydrolases"/>
    <property type="match status" value="1"/>
</dbReference>
<evidence type="ECO:0000313" key="6">
    <source>
        <dbReference type="Proteomes" id="UP000193144"/>
    </source>
</evidence>
<organism evidence="5 6">
    <name type="scientific">Clohesyomyces aquaticus</name>
    <dbReference type="NCBI Taxonomy" id="1231657"/>
    <lineage>
        <taxon>Eukaryota</taxon>
        <taxon>Fungi</taxon>
        <taxon>Dikarya</taxon>
        <taxon>Ascomycota</taxon>
        <taxon>Pezizomycotina</taxon>
        <taxon>Dothideomycetes</taxon>
        <taxon>Pleosporomycetidae</taxon>
        <taxon>Pleosporales</taxon>
        <taxon>Lindgomycetaceae</taxon>
        <taxon>Clohesyomyces</taxon>
    </lineage>
</organism>
<dbReference type="GO" id="GO:0016831">
    <property type="term" value="F:carboxy-lyase activity"/>
    <property type="evidence" value="ECO:0007669"/>
    <property type="project" value="UniProtKB-KW"/>
</dbReference>
<dbReference type="GO" id="GO:0016787">
    <property type="term" value="F:hydrolase activity"/>
    <property type="evidence" value="ECO:0007669"/>
    <property type="project" value="InterPro"/>
</dbReference>
<dbReference type="OrthoDB" id="191270at2759"/>
<dbReference type="Pfam" id="PF04909">
    <property type="entry name" value="Amidohydro_2"/>
    <property type="match status" value="1"/>
</dbReference>
<evidence type="ECO:0000256" key="1">
    <source>
        <dbReference type="ARBA" id="ARBA00022793"/>
    </source>
</evidence>
<dbReference type="InterPro" id="IPR006680">
    <property type="entry name" value="Amidohydro-rel"/>
</dbReference>
<evidence type="ECO:0000256" key="3">
    <source>
        <dbReference type="RuleBase" id="RU366045"/>
    </source>
</evidence>